<dbReference type="EMBL" id="KN817535">
    <property type="protein sequence ID" value="KJA24787.1"/>
    <property type="molecule type" value="Genomic_DNA"/>
</dbReference>
<reference evidence="2" key="1">
    <citation type="submission" date="2014-04" db="EMBL/GenBank/DDBJ databases">
        <title>Evolutionary Origins and Diversification of the Mycorrhizal Mutualists.</title>
        <authorList>
            <consortium name="DOE Joint Genome Institute"/>
            <consortium name="Mycorrhizal Genomics Consortium"/>
            <person name="Kohler A."/>
            <person name="Kuo A."/>
            <person name="Nagy L.G."/>
            <person name="Floudas D."/>
            <person name="Copeland A."/>
            <person name="Barry K.W."/>
            <person name="Cichocki N."/>
            <person name="Veneault-Fourrey C."/>
            <person name="LaButti K."/>
            <person name="Lindquist E.A."/>
            <person name="Lipzen A."/>
            <person name="Lundell T."/>
            <person name="Morin E."/>
            <person name="Murat C."/>
            <person name="Riley R."/>
            <person name="Ohm R."/>
            <person name="Sun H."/>
            <person name="Tunlid A."/>
            <person name="Henrissat B."/>
            <person name="Grigoriev I.V."/>
            <person name="Hibbett D.S."/>
            <person name="Martin F."/>
        </authorList>
    </citation>
    <scope>NUCLEOTIDE SEQUENCE [LARGE SCALE GENOMIC DNA]</scope>
    <source>
        <strain evidence="2">FD-334 SS-4</strain>
    </source>
</reference>
<evidence type="ECO:0000313" key="1">
    <source>
        <dbReference type="EMBL" id="KJA24787.1"/>
    </source>
</evidence>
<dbReference type="AlphaFoldDB" id="A0A0D2LC36"/>
<dbReference type="OrthoDB" id="3130276at2759"/>
<keyword evidence="2" id="KW-1185">Reference proteome</keyword>
<protein>
    <recommendedName>
        <fullName evidence="3">F-box domain-containing protein</fullName>
    </recommendedName>
</protein>
<proteinExistence type="predicted"/>
<gene>
    <name evidence="1" type="ORF">HYPSUDRAFT_38443</name>
</gene>
<dbReference type="Proteomes" id="UP000054270">
    <property type="component" value="Unassembled WGS sequence"/>
</dbReference>
<evidence type="ECO:0000313" key="2">
    <source>
        <dbReference type="Proteomes" id="UP000054270"/>
    </source>
</evidence>
<evidence type="ECO:0008006" key="3">
    <source>
        <dbReference type="Google" id="ProtNLM"/>
    </source>
</evidence>
<organism evidence="1 2">
    <name type="scientific">Hypholoma sublateritium (strain FD-334 SS-4)</name>
    <dbReference type="NCBI Taxonomy" id="945553"/>
    <lineage>
        <taxon>Eukaryota</taxon>
        <taxon>Fungi</taxon>
        <taxon>Dikarya</taxon>
        <taxon>Basidiomycota</taxon>
        <taxon>Agaricomycotina</taxon>
        <taxon>Agaricomycetes</taxon>
        <taxon>Agaricomycetidae</taxon>
        <taxon>Agaricales</taxon>
        <taxon>Agaricineae</taxon>
        <taxon>Strophariaceae</taxon>
        <taxon>Hypholoma</taxon>
    </lineage>
</organism>
<accession>A0A0D2LC36</accession>
<sequence length="522" mass="59582">MSTPPPIQRLDTDILYYIINMNADMFEDDTALMTTLSTSRVCQAWRTFMISIPSLWAHLIDLDRLYGNPDDWIRELFRRSGSAFLHIKARICAAHAFRDVTIRTKYILDILAENWGQIQKLEAVIVDIEDGDPAKWTPFFLPAPHLESLNLTFSTRRYQFEPMPLSFFSAKSPMLRKFCYMGSLRFDLAAPWLHQLHSIELGITLTAYEVLNVLESTKTLVDLKLDNLVEYKDIIPPLPFVALPKLVHLVLNVFYSFNAVAVLLDHIQIPDTCLLKFIARSMGHHAINVITLGRMIRTLSTYARCYFAKYTPSKISLRYSPEFFVFEDQTHPDSHNIISRIGVDFEDCFPSHVFPMLLSEFSLPEFTKVSEFRFKLLSTSTYNLPVSEFIAFMASLSSIHTLDVDPSALCYLMHVQRAIETADTGTYSVIPFPALKVLKVHPLPGSSSRGASSPISEFILARITHGLPIDILDFSQGTLEVLPYMSFFRDAYGLKVLWRRMWESENVEYICGTGSPLNLLSD</sequence>
<name>A0A0D2LC36_HYPSF</name>